<name>A0ABQ5P4L7_9ACTN</name>
<dbReference type="EMBL" id="BSBI01000011">
    <property type="protein sequence ID" value="GLF97545.1"/>
    <property type="molecule type" value="Genomic_DNA"/>
</dbReference>
<protein>
    <submittedName>
        <fullName evidence="1">Uncharacterized protein</fullName>
    </submittedName>
</protein>
<keyword evidence="2" id="KW-1185">Reference proteome</keyword>
<sequence length="300" mass="33780">MNRTPDDANKPPDLTRIHERLKALETFDRTFTVTPRKIIDDIKAIEEKLKNDPNRVSETVGKLSKSYVDKTETYVTKSYTDAQHSVTLTKISEARTLASLALTGATATGTGLSATGTALAATATALTVLTIGISLFKVDERGITILGATRKWDFTGWRKTFFDWLDKKMQNETQKREAHRQERRNRLVENYRTNRRYLVHYSNRYQHLEHYVARRHLLEHYGDQYRILKDKSWAAEVNKIARSGGNARAAQTNMRTQLGTSPAPSLRVPASGVGGPDLRTVANEVRVLRGTVNQLISALA</sequence>
<evidence type="ECO:0000313" key="2">
    <source>
        <dbReference type="Proteomes" id="UP001291653"/>
    </source>
</evidence>
<evidence type="ECO:0000313" key="1">
    <source>
        <dbReference type="EMBL" id="GLF97545.1"/>
    </source>
</evidence>
<dbReference type="Proteomes" id="UP001291653">
    <property type="component" value="Unassembled WGS sequence"/>
</dbReference>
<reference evidence="1 2" key="1">
    <citation type="submission" date="2022-10" db="EMBL/GenBank/DDBJ databases">
        <title>Draft genome sequence of Streptomyces sp. YSPA8.</title>
        <authorList>
            <person name="Moriuchi R."/>
            <person name="Dohra H."/>
            <person name="Yamamura H."/>
            <person name="Kodani S."/>
        </authorList>
    </citation>
    <scope>NUCLEOTIDE SEQUENCE [LARGE SCALE GENOMIC DNA]</scope>
    <source>
        <strain evidence="1 2">YSPA8</strain>
    </source>
</reference>
<gene>
    <name evidence="1" type="ORF">SYYSPA8_24630</name>
</gene>
<comment type="caution">
    <text evidence="1">The sequence shown here is derived from an EMBL/GenBank/DDBJ whole genome shotgun (WGS) entry which is preliminary data.</text>
</comment>
<proteinExistence type="predicted"/>
<dbReference type="RefSeq" id="WP_323449546.1">
    <property type="nucleotide sequence ID" value="NZ_BSBI01000011.1"/>
</dbReference>
<organism evidence="1 2">
    <name type="scientific">Streptomyces yaizuensis</name>
    <dbReference type="NCBI Taxonomy" id="2989713"/>
    <lineage>
        <taxon>Bacteria</taxon>
        <taxon>Bacillati</taxon>
        <taxon>Actinomycetota</taxon>
        <taxon>Actinomycetes</taxon>
        <taxon>Kitasatosporales</taxon>
        <taxon>Streptomycetaceae</taxon>
        <taxon>Streptomyces</taxon>
    </lineage>
</organism>
<accession>A0ABQ5P4L7</accession>